<dbReference type="OrthoDB" id="2107894at2759"/>
<protein>
    <recommendedName>
        <fullName evidence="4">Beta-peptidyl aminopeptidase BapA</fullName>
    </recommendedName>
</protein>
<dbReference type="FunFam" id="3.60.70.12:FF:000004">
    <property type="entry name" value="Beta-peptidyl aminopeptidase BapA"/>
    <property type="match status" value="1"/>
</dbReference>
<keyword evidence="3" id="KW-1185">Reference proteome</keyword>
<dbReference type="EMBL" id="CABFNO020001451">
    <property type="protein sequence ID" value="CAG9988486.1"/>
    <property type="molecule type" value="Genomic_DNA"/>
</dbReference>
<evidence type="ECO:0000256" key="1">
    <source>
        <dbReference type="ARBA" id="ARBA00007068"/>
    </source>
</evidence>
<comment type="similarity">
    <text evidence="1">Belongs to the peptidase S58 family.</text>
</comment>
<evidence type="ECO:0000313" key="3">
    <source>
        <dbReference type="Proteomes" id="UP000754883"/>
    </source>
</evidence>
<dbReference type="SUPFAM" id="SSF56266">
    <property type="entry name" value="DmpA/ArgJ-like"/>
    <property type="match status" value="1"/>
</dbReference>
<dbReference type="GO" id="GO:0004177">
    <property type="term" value="F:aminopeptidase activity"/>
    <property type="evidence" value="ECO:0007669"/>
    <property type="project" value="TreeGrafter"/>
</dbReference>
<accession>A0A9N9UE46</accession>
<reference evidence="2" key="1">
    <citation type="submission" date="2021-10" db="EMBL/GenBank/DDBJ databases">
        <authorList>
            <person name="Piombo E."/>
        </authorList>
    </citation>
    <scope>NUCLEOTIDE SEQUENCE</scope>
</reference>
<evidence type="ECO:0008006" key="4">
    <source>
        <dbReference type="Google" id="ProtNLM"/>
    </source>
</evidence>
<dbReference type="Pfam" id="PF03576">
    <property type="entry name" value="Peptidase_S58"/>
    <property type="match status" value="1"/>
</dbReference>
<comment type="caution">
    <text evidence="2">The sequence shown here is derived from an EMBL/GenBank/DDBJ whole genome shotgun (WGS) entry which is preliminary data.</text>
</comment>
<dbReference type="InterPro" id="IPR016117">
    <property type="entry name" value="ArgJ-like_dom_sf"/>
</dbReference>
<dbReference type="Gene3D" id="3.60.70.12">
    <property type="entry name" value="L-amino peptidase D-ALA esterase/amidase"/>
    <property type="match status" value="1"/>
</dbReference>
<organism evidence="2 3">
    <name type="scientific">Clonostachys byssicola</name>
    <dbReference type="NCBI Taxonomy" id="160290"/>
    <lineage>
        <taxon>Eukaryota</taxon>
        <taxon>Fungi</taxon>
        <taxon>Dikarya</taxon>
        <taxon>Ascomycota</taxon>
        <taxon>Pezizomycotina</taxon>
        <taxon>Sordariomycetes</taxon>
        <taxon>Hypocreomycetidae</taxon>
        <taxon>Hypocreales</taxon>
        <taxon>Bionectriaceae</taxon>
        <taxon>Clonostachys</taxon>
    </lineage>
</organism>
<dbReference type="PANTHER" id="PTHR36512:SF3">
    <property type="entry name" value="BLR5678 PROTEIN"/>
    <property type="match status" value="1"/>
</dbReference>
<name>A0A9N9UE46_9HYPO</name>
<dbReference type="Proteomes" id="UP000754883">
    <property type="component" value="Unassembled WGS sequence"/>
</dbReference>
<gene>
    <name evidence="2" type="ORF">CBYS24578_00010053</name>
</gene>
<evidence type="ECO:0000313" key="2">
    <source>
        <dbReference type="EMBL" id="CAG9988486.1"/>
    </source>
</evidence>
<dbReference type="PANTHER" id="PTHR36512">
    <property type="entry name" value="D-AMINOPEPTIDASE"/>
    <property type="match status" value="1"/>
</dbReference>
<dbReference type="AlphaFoldDB" id="A0A9N9UE46"/>
<dbReference type="InterPro" id="IPR005321">
    <property type="entry name" value="Peptidase_S58_DmpA"/>
</dbReference>
<proteinExistence type="inferred from homology"/>
<sequence>MSSHPIQTPRVRVREVFPGLDLGKWPAGKLNSLTDVPGVLVHTESVQTDQSVNTGLTTILFRKDWAKYACFAGVFSFNGCGEMTGTHWINETGLLTSPIVLTGTGSVGDAYRGILEYCYQHYRNDDGDMGLFLFPTVAETYDGYLNDPSRFAVTPQHVTRGIEKATADRVPEGNTGGGTGMICHRSKGGTGSSSRFVEGFDVSGNPTTYTVGVLVQANYGSAENLHIGGIPVGKIIKAQNAAQNAAPANTTEETHGGPRKDGSIIIIVATDAPLLPVQLQRLAKRATVGLGKVGGYGANTSGDIFLAFSTAAHIPFPEISMSPAAPKPVNPYTPSAQAVEMSDNDTITGLFEAVADATEEAIYNSMFMAESMIGQKARSVEALDISQVKEIIQKRLDID</sequence>